<comment type="caution">
    <text evidence="1">The sequence shown here is derived from an EMBL/GenBank/DDBJ whole genome shotgun (WGS) entry which is preliminary data.</text>
</comment>
<name>K9EFT0_9ACTO</name>
<dbReference type="InterPro" id="IPR015946">
    <property type="entry name" value="KH_dom-like_a/b"/>
</dbReference>
<evidence type="ECO:0000313" key="2">
    <source>
        <dbReference type="Proteomes" id="UP000009888"/>
    </source>
</evidence>
<sequence length="146" mass="15402">MATREATNVWTGTLEAGSGEILDSSSAALNGQKTTWASRTEEPDGMTSPEELIAAAHASCYSMQLAGLLTENGTEPQKIEVTSLIKLAEVDGVPTIVEDKLVVRATVADIEESKFQEIAKEAKNICPVSRFFAGGSGEITLSAELA</sequence>
<keyword evidence="2" id="KW-1185">Reference proteome</keyword>
<dbReference type="EMBL" id="AGWL01000001">
    <property type="protein sequence ID" value="EKU96104.1"/>
    <property type="molecule type" value="Genomic_DNA"/>
</dbReference>
<evidence type="ECO:0000313" key="1">
    <source>
        <dbReference type="EMBL" id="EKU96104.1"/>
    </source>
</evidence>
<dbReference type="InterPro" id="IPR052707">
    <property type="entry name" value="OsmC_Ohr_Peroxiredoxin"/>
</dbReference>
<reference evidence="1 2" key="1">
    <citation type="submission" date="2012-09" db="EMBL/GenBank/DDBJ databases">
        <title>The Genome Sequence of Actinobaculum massiliae ACS-171-V-COL2.</title>
        <authorList>
            <consortium name="The Broad Institute Genome Sequencing Platform"/>
            <person name="Earl A."/>
            <person name="Ward D."/>
            <person name="Feldgarden M."/>
            <person name="Gevers D."/>
            <person name="Saerens B."/>
            <person name="Vaneechoutte M."/>
            <person name="Walker B."/>
            <person name="Young S.K."/>
            <person name="Zeng Q."/>
            <person name="Gargeya S."/>
            <person name="Fitzgerald M."/>
            <person name="Haas B."/>
            <person name="Abouelleil A."/>
            <person name="Alvarado L."/>
            <person name="Arachchi H.M."/>
            <person name="Berlin A."/>
            <person name="Chapman S.B."/>
            <person name="Goldberg J."/>
            <person name="Griggs A."/>
            <person name="Gujja S."/>
            <person name="Hansen M."/>
            <person name="Howarth C."/>
            <person name="Imamovic A."/>
            <person name="Larimer J."/>
            <person name="McCowen C."/>
            <person name="Montmayeur A."/>
            <person name="Murphy C."/>
            <person name="Neiman D."/>
            <person name="Pearson M."/>
            <person name="Priest M."/>
            <person name="Roberts A."/>
            <person name="Saif S."/>
            <person name="Shea T."/>
            <person name="Sisk P."/>
            <person name="Sykes S."/>
            <person name="Wortman J."/>
            <person name="Nusbaum C."/>
            <person name="Birren B."/>
        </authorList>
    </citation>
    <scope>NUCLEOTIDE SEQUENCE [LARGE SCALE GENOMIC DNA]</scope>
    <source>
        <strain evidence="2">ACS-171-V-Col2</strain>
    </source>
</reference>
<protein>
    <submittedName>
        <fullName evidence="1">Peroxiredoxin, OsmC subfamily</fullName>
    </submittedName>
</protein>
<dbReference type="Gene3D" id="3.30.300.20">
    <property type="match status" value="1"/>
</dbReference>
<dbReference type="HOGENOM" id="CLU_106355_1_0_11"/>
<organism evidence="1 2">
    <name type="scientific">Actinobaculum massiliense ACS-171-V-Col2</name>
    <dbReference type="NCBI Taxonomy" id="883066"/>
    <lineage>
        <taxon>Bacteria</taxon>
        <taxon>Bacillati</taxon>
        <taxon>Actinomycetota</taxon>
        <taxon>Actinomycetes</taxon>
        <taxon>Actinomycetales</taxon>
        <taxon>Actinomycetaceae</taxon>
        <taxon>Actinobaculum</taxon>
    </lineage>
</organism>
<dbReference type="eggNOG" id="COG1764">
    <property type="taxonomic scope" value="Bacteria"/>
</dbReference>
<dbReference type="Pfam" id="PF02566">
    <property type="entry name" value="OsmC"/>
    <property type="match status" value="1"/>
</dbReference>
<dbReference type="PANTHER" id="PTHR42830">
    <property type="entry name" value="OSMOTICALLY INDUCIBLE FAMILY PROTEIN"/>
    <property type="match status" value="1"/>
</dbReference>
<dbReference type="NCBIfam" id="TIGR03562">
    <property type="entry name" value="osmo_induc_OsmC"/>
    <property type="match status" value="1"/>
</dbReference>
<dbReference type="InterPro" id="IPR003718">
    <property type="entry name" value="OsmC/Ohr_fam"/>
</dbReference>
<dbReference type="GO" id="GO:0004601">
    <property type="term" value="F:peroxidase activity"/>
    <property type="evidence" value="ECO:0007669"/>
    <property type="project" value="InterPro"/>
</dbReference>
<dbReference type="InterPro" id="IPR019904">
    <property type="entry name" value="Peroxiredoxin_OsmC"/>
</dbReference>
<dbReference type="PATRIC" id="fig|883066.3.peg.193"/>
<dbReference type="RefSeq" id="WP_007000410.1">
    <property type="nucleotide sequence ID" value="NZ_JH992955.1"/>
</dbReference>
<gene>
    <name evidence="1" type="ORF">HMPREF9233_00192</name>
</gene>
<proteinExistence type="predicted"/>
<dbReference type="GO" id="GO:0006979">
    <property type="term" value="P:response to oxidative stress"/>
    <property type="evidence" value="ECO:0007669"/>
    <property type="project" value="InterPro"/>
</dbReference>
<accession>K9EFT0</accession>
<dbReference type="InterPro" id="IPR036102">
    <property type="entry name" value="OsmC/Ohrsf"/>
</dbReference>
<dbReference type="SUPFAM" id="SSF82784">
    <property type="entry name" value="OsmC-like"/>
    <property type="match status" value="1"/>
</dbReference>
<dbReference type="STRING" id="202789.GCA_001457435_00265"/>
<dbReference type="PANTHER" id="PTHR42830:SF1">
    <property type="entry name" value="OSMOTICALLY INDUCIBLE FAMILY PROTEIN"/>
    <property type="match status" value="1"/>
</dbReference>
<dbReference type="Proteomes" id="UP000009888">
    <property type="component" value="Unassembled WGS sequence"/>
</dbReference>
<dbReference type="AlphaFoldDB" id="K9EFT0"/>